<proteinExistence type="inferred from homology"/>
<feature type="region of interest" description="Disordered" evidence="2">
    <location>
        <begin position="1"/>
        <end position="75"/>
    </location>
</feature>
<dbReference type="Pfam" id="PF01133">
    <property type="entry name" value="ER"/>
    <property type="match status" value="1"/>
</dbReference>
<feature type="compositionally biased region" description="Basic and acidic residues" evidence="2">
    <location>
        <begin position="48"/>
        <end position="57"/>
    </location>
</feature>
<comment type="similarity">
    <text evidence="1">Belongs to the E(R) family.</text>
</comment>
<dbReference type="AlphaFoldDB" id="A0A1I8H9G3"/>
<feature type="region of interest" description="Disordered" evidence="2">
    <location>
        <begin position="362"/>
        <end position="392"/>
    </location>
</feature>
<feature type="region of interest" description="Disordered" evidence="2">
    <location>
        <begin position="121"/>
        <end position="158"/>
    </location>
</feature>
<evidence type="ECO:0000313" key="3">
    <source>
        <dbReference type="Proteomes" id="UP000095280"/>
    </source>
</evidence>
<evidence type="ECO:0000256" key="1">
    <source>
        <dbReference type="ARBA" id="ARBA00007491"/>
    </source>
</evidence>
<dbReference type="PANTHER" id="PTHR13138:SF3">
    <property type="entry name" value="CD2 ANTIGEN CYTOPLASMIC TAIL-BINDING PROTEIN 2"/>
    <property type="match status" value="1"/>
</dbReference>
<dbReference type="InterPro" id="IPR039905">
    <property type="entry name" value="CD2BP2/Lin1"/>
</dbReference>
<feature type="compositionally biased region" description="Pro residues" evidence="2">
    <location>
        <begin position="380"/>
        <end position="392"/>
    </location>
</feature>
<dbReference type="Gene3D" id="3.30.2260.10">
    <property type="entry name" value="Enhancer of rudimentary"/>
    <property type="match status" value="1"/>
</dbReference>
<feature type="compositionally biased region" description="Acidic residues" evidence="2">
    <location>
        <begin position="141"/>
        <end position="157"/>
    </location>
</feature>
<reference evidence="4" key="1">
    <citation type="submission" date="2016-11" db="UniProtKB">
        <authorList>
            <consortium name="WormBaseParasite"/>
        </authorList>
    </citation>
    <scope>IDENTIFICATION</scope>
</reference>
<name>A0A1I8H9G3_9PLAT</name>
<feature type="compositionally biased region" description="Polar residues" evidence="2">
    <location>
        <begin position="367"/>
        <end position="377"/>
    </location>
</feature>
<feature type="compositionally biased region" description="Basic and acidic residues" evidence="2">
    <location>
        <begin position="290"/>
        <end position="304"/>
    </location>
</feature>
<dbReference type="InterPro" id="IPR000781">
    <property type="entry name" value="ERH"/>
</dbReference>
<dbReference type="SUPFAM" id="SSF55277">
    <property type="entry name" value="GYF domain"/>
    <property type="match status" value="1"/>
</dbReference>
<accession>A0A1I8H9G3</accession>
<protein>
    <submittedName>
        <fullName evidence="4">GYF domain-containing protein</fullName>
    </submittedName>
</protein>
<evidence type="ECO:0000313" key="4">
    <source>
        <dbReference type="WBParaSite" id="maker-uti_cns_0005145-snap-gene-0.2-mRNA-1"/>
    </source>
</evidence>
<dbReference type="GO" id="GO:0005682">
    <property type="term" value="C:U5 snRNP"/>
    <property type="evidence" value="ECO:0007669"/>
    <property type="project" value="InterPro"/>
</dbReference>
<dbReference type="InterPro" id="IPR035445">
    <property type="entry name" value="GYF-like_dom_sf"/>
</dbReference>
<sequence>MSSPPPAKRVRFAEAAVVAEEPPPRRPAGSRHTLDSDEEDGDESAAGKGEEPDRLREEDIEGQEEATITNDDGIAITPFNMREEMREGYFDSAGCYIFNKEDKEIHDSWLESVDWESVKRKAAPTAASSSAAKKDASSDKDNEDSDPDGGGDSDSGSDELGLSQLADLCAAVRGFLQPGETVAGAIKRLGGGANRALSASQRLRLKKAGGAAGTSKEEAAAAAANRERMLTLSDLAGRLVSAGHMTAYQMDAGQLARLGGVGDAEAAAATTGGVDMFAEDEPTGGPADTNNKDDQTKTENKDSEMAEEGGVFWYYRVSDDPNAELMGPFSSQRMLEWAESDTGWPGGHRTVFVRKRDAAPDAPLAGSNCSNRQSGQSPVTLPPPTAADPPLPPAAAMSHSILLIQPDLRYLDGRIWADYDSIEACLDGVCRVFEEHLKTSNPQAPTITYDIAQLFDFIESLGDLSCLVLNRPSGTYVPHNKDWIKERLYVLLRKQSDGM</sequence>
<feature type="region of interest" description="Disordered" evidence="2">
    <location>
        <begin position="276"/>
        <end position="305"/>
    </location>
</feature>
<evidence type="ECO:0000256" key="2">
    <source>
        <dbReference type="SAM" id="MobiDB-lite"/>
    </source>
</evidence>
<dbReference type="InterPro" id="IPR035912">
    <property type="entry name" value="EHR_sf"/>
</dbReference>
<dbReference type="Gene3D" id="3.30.1490.40">
    <property type="match status" value="1"/>
</dbReference>
<dbReference type="PANTHER" id="PTHR13138">
    <property type="entry name" value="PROTEIN LIN1"/>
    <property type="match status" value="1"/>
</dbReference>
<keyword evidence="3" id="KW-1185">Reference proteome</keyword>
<organism evidence="3 4">
    <name type="scientific">Macrostomum lignano</name>
    <dbReference type="NCBI Taxonomy" id="282301"/>
    <lineage>
        <taxon>Eukaryota</taxon>
        <taxon>Metazoa</taxon>
        <taxon>Spiralia</taxon>
        <taxon>Lophotrochozoa</taxon>
        <taxon>Platyhelminthes</taxon>
        <taxon>Rhabditophora</taxon>
        <taxon>Macrostomorpha</taxon>
        <taxon>Macrostomida</taxon>
        <taxon>Macrostomidae</taxon>
        <taxon>Macrostomum</taxon>
    </lineage>
</organism>
<dbReference type="SUPFAM" id="SSF143875">
    <property type="entry name" value="ERH-like"/>
    <property type="match status" value="1"/>
</dbReference>
<dbReference type="Proteomes" id="UP000095280">
    <property type="component" value="Unplaced"/>
</dbReference>
<dbReference type="WBParaSite" id="maker-uti_cns_0005145-snap-gene-0.2-mRNA-1">
    <property type="protein sequence ID" value="maker-uti_cns_0005145-snap-gene-0.2-mRNA-1"/>
    <property type="gene ID" value="maker-uti_cns_0005145-snap-gene-0.2"/>
</dbReference>